<comment type="caution">
    <text evidence="8">The sequence shown here is derived from an EMBL/GenBank/DDBJ whole genome shotgun (WGS) entry which is preliminary data.</text>
</comment>
<comment type="subcellular location">
    <subcellularLocation>
        <location evidence="6">Cytoplasm</location>
    </subcellularLocation>
</comment>
<dbReference type="InterPro" id="IPR029028">
    <property type="entry name" value="Alpha/beta_knot_MTases"/>
</dbReference>
<keyword evidence="4 6" id="KW-0808">Transferase</keyword>
<dbReference type="Proteomes" id="UP000179344">
    <property type="component" value="Unassembled WGS sequence"/>
</dbReference>
<dbReference type="PANTHER" id="PTHR46429">
    <property type="entry name" value="23S RRNA (GUANOSINE-2'-O-)-METHYLTRANSFERASE RLMB"/>
    <property type="match status" value="1"/>
</dbReference>
<evidence type="ECO:0000313" key="9">
    <source>
        <dbReference type="Proteomes" id="UP000179344"/>
    </source>
</evidence>
<dbReference type="AlphaFoldDB" id="A0A1F6TB58"/>
<feature type="binding site" evidence="6">
    <location>
        <position position="227"/>
    </location>
    <ligand>
        <name>S-adenosyl-L-methionine</name>
        <dbReference type="ChEBI" id="CHEBI:59789"/>
    </ligand>
</feature>
<dbReference type="Pfam" id="PF08032">
    <property type="entry name" value="SpoU_sub_bind"/>
    <property type="match status" value="1"/>
</dbReference>
<sequence>MRADLICGPHAVLAALTKNPARIEGVWLSTGRRDARGAEVERAARAAGAPVHRVERDELDVMAPGLRHQGVVARLRPGAAAGAPSFEEFLTHLPERPLLLVLDGVQDPHNLGACLRSAGAAGAHAVIVPKDNSAPLSAVARKSASGAAETVPLFRVTNLARALDALKDAGVWLVGASHDAEKTLYETDLTPPAALVLGGEGKGLRRLTRERCDILARIPMAGTVGSLNVSVAAGICLFEAVRQRRGPR</sequence>
<comment type="similarity">
    <text evidence="6">Belongs to the class IV-like SAM-binding methyltransferase superfamily. RNA methyltransferase TrmH family. RlmB subfamily.</text>
</comment>
<proteinExistence type="inferred from homology"/>
<dbReference type="HAMAP" id="MF_01887">
    <property type="entry name" value="23SrRNA_methyltr_B"/>
    <property type="match status" value="1"/>
</dbReference>
<dbReference type="InterPro" id="IPR013123">
    <property type="entry name" value="SpoU_subst-bd"/>
</dbReference>
<dbReference type="EC" id="2.1.1.185" evidence="6"/>
<dbReference type="Gene3D" id="3.40.1280.10">
    <property type="match status" value="1"/>
</dbReference>
<dbReference type="EMBL" id="MFST01000154">
    <property type="protein sequence ID" value="OGI42342.1"/>
    <property type="molecule type" value="Genomic_DNA"/>
</dbReference>
<evidence type="ECO:0000256" key="5">
    <source>
        <dbReference type="ARBA" id="ARBA00022691"/>
    </source>
</evidence>
<keyword evidence="3 6" id="KW-0489">Methyltransferase</keyword>
<dbReference type="InterPro" id="IPR001537">
    <property type="entry name" value="SpoU_MeTrfase"/>
</dbReference>
<dbReference type="Gene3D" id="3.30.1330.30">
    <property type="match status" value="1"/>
</dbReference>
<evidence type="ECO:0000256" key="1">
    <source>
        <dbReference type="ARBA" id="ARBA00022490"/>
    </source>
</evidence>
<evidence type="ECO:0000313" key="8">
    <source>
        <dbReference type="EMBL" id="OGI42342.1"/>
    </source>
</evidence>
<accession>A0A1F6TB58</accession>
<dbReference type="SUPFAM" id="SSF75217">
    <property type="entry name" value="alpha/beta knot"/>
    <property type="match status" value="1"/>
</dbReference>
<organism evidence="8 9">
    <name type="scientific">Candidatus Muproteobacteria bacterium RBG_16_65_31</name>
    <dbReference type="NCBI Taxonomy" id="1817759"/>
    <lineage>
        <taxon>Bacteria</taxon>
        <taxon>Pseudomonadati</taxon>
        <taxon>Pseudomonadota</taxon>
        <taxon>Candidatus Muproteobacteria</taxon>
    </lineage>
</organism>
<keyword evidence="1 6" id="KW-0963">Cytoplasm</keyword>
<evidence type="ECO:0000256" key="2">
    <source>
        <dbReference type="ARBA" id="ARBA00022552"/>
    </source>
</evidence>
<feature type="binding site" evidence="6">
    <location>
        <position position="198"/>
    </location>
    <ligand>
        <name>S-adenosyl-L-methionine</name>
        <dbReference type="ChEBI" id="CHEBI:59789"/>
    </ligand>
</feature>
<dbReference type="InterPro" id="IPR029026">
    <property type="entry name" value="tRNA_m1G_MTases_N"/>
</dbReference>
<evidence type="ECO:0000256" key="3">
    <source>
        <dbReference type="ARBA" id="ARBA00022603"/>
    </source>
</evidence>
<dbReference type="InterPro" id="IPR029064">
    <property type="entry name" value="Ribosomal_eL30-like_sf"/>
</dbReference>
<gene>
    <name evidence="6" type="primary">rlmB</name>
    <name evidence="8" type="ORF">A2V92_04820</name>
</gene>
<keyword evidence="5 6" id="KW-0949">S-adenosyl-L-methionine</keyword>
<evidence type="ECO:0000256" key="4">
    <source>
        <dbReference type="ARBA" id="ARBA00022679"/>
    </source>
</evidence>
<comment type="catalytic activity">
    <reaction evidence="6">
        <text>guanosine(2251) in 23S rRNA + S-adenosyl-L-methionine = 2'-O-methylguanosine(2251) in 23S rRNA + S-adenosyl-L-homocysteine + H(+)</text>
        <dbReference type="Rhea" id="RHEA:24140"/>
        <dbReference type="Rhea" id="RHEA-COMP:10239"/>
        <dbReference type="Rhea" id="RHEA-COMP:10241"/>
        <dbReference type="ChEBI" id="CHEBI:15378"/>
        <dbReference type="ChEBI" id="CHEBI:57856"/>
        <dbReference type="ChEBI" id="CHEBI:59789"/>
        <dbReference type="ChEBI" id="CHEBI:74269"/>
        <dbReference type="ChEBI" id="CHEBI:74445"/>
        <dbReference type="EC" id="2.1.1.185"/>
    </reaction>
</comment>
<dbReference type="InterPro" id="IPR024915">
    <property type="entry name" value="23S_rRNA_MeTrfase_RlmB"/>
</dbReference>
<dbReference type="PANTHER" id="PTHR46429:SF1">
    <property type="entry name" value="23S RRNA (GUANOSINE-2'-O-)-METHYLTRANSFERASE RLMB"/>
    <property type="match status" value="1"/>
</dbReference>
<protein>
    <recommendedName>
        <fullName evidence="6">23S rRNA (guanosine-2'-O-)-methyltransferase RlmB</fullName>
        <ecNumber evidence="6">2.1.1.185</ecNumber>
    </recommendedName>
    <alternativeName>
        <fullName evidence="6">23S rRNA (guanosine2251 2'-O)-methyltransferase</fullName>
    </alternativeName>
    <alternativeName>
        <fullName evidence="6">23S rRNA Gm2251 2'-O-methyltransferase</fullName>
    </alternativeName>
</protein>
<feature type="binding site" evidence="6">
    <location>
        <position position="218"/>
    </location>
    <ligand>
        <name>S-adenosyl-L-methionine</name>
        <dbReference type="ChEBI" id="CHEBI:59789"/>
    </ligand>
</feature>
<dbReference type="GO" id="GO:0005829">
    <property type="term" value="C:cytosol"/>
    <property type="evidence" value="ECO:0007669"/>
    <property type="project" value="TreeGrafter"/>
</dbReference>
<dbReference type="InterPro" id="IPR004441">
    <property type="entry name" value="rRNA_MeTrfase_TrmH"/>
</dbReference>
<dbReference type="NCBIfam" id="TIGR00186">
    <property type="entry name" value="rRNA_methyl_3"/>
    <property type="match status" value="1"/>
</dbReference>
<dbReference type="SMART" id="SM00967">
    <property type="entry name" value="SpoU_sub_bind"/>
    <property type="match status" value="1"/>
</dbReference>
<feature type="domain" description="RNA 2-O ribose methyltransferase substrate binding" evidence="7">
    <location>
        <begin position="5"/>
        <end position="81"/>
    </location>
</feature>
<dbReference type="FunFam" id="3.40.1280.10:FF:000008">
    <property type="entry name" value="Group 3 RNA methyltransferase TrmH"/>
    <property type="match status" value="1"/>
</dbReference>
<dbReference type="GO" id="GO:0003723">
    <property type="term" value="F:RNA binding"/>
    <property type="evidence" value="ECO:0007669"/>
    <property type="project" value="InterPro"/>
</dbReference>
<dbReference type="GO" id="GO:0070039">
    <property type="term" value="F:rRNA (guanosine-2'-O-)-methyltransferase activity"/>
    <property type="evidence" value="ECO:0007669"/>
    <property type="project" value="UniProtKB-UniRule"/>
</dbReference>
<evidence type="ECO:0000259" key="7">
    <source>
        <dbReference type="SMART" id="SM00967"/>
    </source>
</evidence>
<name>A0A1F6TB58_9PROT</name>
<dbReference type="Pfam" id="PF00588">
    <property type="entry name" value="SpoU_methylase"/>
    <property type="match status" value="1"/>
</dbReference>
<dbReference type="SUPFAM" id="SSF55315">
    <property type="entry name" value="L30e-like"/>
    <property type="match status" value="1"/>
</dbReference>
<dbReference type="CDD" id="cd18103">
    <property type="entry name" value="SpoU-like_RlmB"/>
    <property type="match status" value="1"/>
</dbReference>
<reference evidence="8 9" key="1">
    <citation type="journal article" date="2016" name="Nat. Commun.">
        <title>Thousands of microbial genomes shed light on interconnected biogeochemical processes in an aquifer system.</title>
        <authorList>
            <person name="Anantharaman K."/>
            <person name="Brown C.T."/>
            <person name="Hug L.A."/>
            <person name="Sharon I."/>
            <person name="Castelle C.J."/>
            <person name="Probst A.J."/>
            <person name="Thomas B.C."/>
            <person name="Singh A."/>
            <person name="Wilkins M.J."/>
            <person name="Karaoz U."/>
            <person name="Brodie E.L."/>
            <person name="Williams K.H."/>
            <person name="Hubbard S.S."/>
            <person name="Banfield J.F."/>
        </authorList>
    </citation>
    <scope>NUCLEOTIDE SEQUENCE [LARGE SCALE GENOMIC DNA]</scope>
</reference>
<keyword evidence="2 6" id="KW-0698">rRNA processing</keyword>
<comment type="function">
    <text evidence="6">Specifically methylates the ribose of guanosine 2251 in 23S rRNA.</text>
</comment>
<evidence type="ECO:0000256" key="6">
    <source>
        <dbReference type="HAMAP-Rule" id="MF_01887"/>
    </source>
</evidence>